<dbReference type="PANTHER" id="PTHR11017">
    <property type="entry name" value="LEUCINE-RICH REPEAT-CONTAINING PROTEIN"/>
    <property type="match status" value="1"/>
</dbReference>
<protein>
    <recommendedName>
        <fullName evidence="1">TIR domain-containing protein</fullName>
    </recommendedName>
</protein>
<dbReference type="Pfam" id="PF00931">
    <property type="entry name" value="NB-ARC"/>
    <property type="match status" value="1"/>
</dbReference>
<dbReference type="InterPro" id="IPR044974">
    <property type="entry name" value="Disease_R_plants"/>
</dbReference>
<dbReference type="SMART" id="SM00255">
    <property type="entry name" value="TIR"/>
    <property type="match status" value="1"/>
</dbReference>
<organism evidence="2 3">
    <name type="scientific">Stylosanthes scabra</name>
    <dbReference type="NCBI Taxonomy" id="79078"/>
    <lineage>
        <taxon>Eukaryota</taxon>
        <taxon>Viridiplantae</taxon>
        <taxon>Streptophyta</taxon>
        <taxon>Embryophyta</taxon>
        <taxon>Tracheophyta</taxon>
        <taxon>Spermatophyta</taxon>
        <taxon>Magnoliopsida</taxon>
        <taxon>eudicotyledons</taxon>
        <taxon>Gunneridae</taxon>
        <taxon>Pentapetalae</taxon>
        <taxon>rosids</taxon>
        <taxon>fabids</taxon>
        <taxon>Fabales</taxon>
        <taxon>Fabaceae</taxon>
        <taxon>Papilionoideae</taxon>
        <taxon>50 kb inversion clade</taxon>
        <taxon>dalbergioids sensu lato</taxon>
        <taxon>Dalbergieae</taxon>
        <taxon>Pterocarpus clade</taxon>
        <taxon>Stylosanthes</taxon>
    </lineage>
</organism>
<dbReference type="Gene3D" id="1.10.8.430">
    <property type="entry name" value="Helical domain of apoptotic protease-activating factors"/>
    <property type="match status" value="1"/>
</dbReference>
<dbReference type="PRINTS" id="PR00364">
    <property type="entry name" value="DISEASERSIST"/>
</dbReference>
<evidence type="ECO:0000313" key="3">
    <source>
        <dbReference type="Proteomes" id="UP001341840"/>
    </source>
</evidence>
<name>A0ABU6TC68_9FABA</name>
<comment type="caution">
    <text evidence="2">The sequence shown here is derived from an EMBL/GenBank/DDBJ whole genome shotgun (WGS) entry which is preliminary data.</text>
</comment>
<dbReference type="InterPro" id="IPR035897">
    <property type="entry name" value="Toll_tir_struct_dom_sf"/>
</dbReference>
<dbReference type="Gene3D" id="3.40.50.10140">
    <property type="entry name" value="Toll/interleukin-1 receptor homology (TIR) domain"/>
    <property type="match status" value="1"/>
</dbReference>
<dbReference type="Gene3D" id="3.80.10.10">
    <property type="entry name" value="Ribonuclease Inhibitor"/>
    <property type="match status" value="1"/>
</dbReference>
<keyword evidence="3" id="KW-1185">Reference proteome</keyword>
<dbReference type="Pfam" id="PF01582">
    <property type="entry name" value="TIR"/>
    <property type="match status" value="1"/>
</dbReference>
<dbReference type="InterPro" id="IPR000157">
    <property type="entry name" value="TIR_dom"/>
</dbReference>
<evidence type="ECO:0000313" key="2">
    <source>
        <dbReference type="EMBL" id="MED6146307.1"/>
    </source>
</evidence>
<dbReference type="Proteomes" id="UP001341840">
    <property type="component" value="Unassembled WGS sequence"/>
</dbReference>
<evidence type="ECO:0000259" key="1">
    <source>
        <dbReference type="PROSITE" id="PS50104"/>
    </source>
</evidence>
<accession>A0ABU6TC68</accession>
<dbReference type="SUPFAM" id="SSF52540">
    <property type="entry name" value="P-loop containing nucleoside triphosphate hydrolases"/>
    <property type="match status" value="1"/>
</dbReference>
<reference evidence="2 3" key="1">
    <citation type="journal article" date="2023" name="Plants (Basel)">
        <title>Bridging the Gap: Combining Genomics and Transcriptomics Approaches to Understand Stylosanthes scabra, an Orphan Legume from the Brazilian Caatinga.</title>
        <authorList>
            <person name="Ferreira-Neto J.R.C."/>
            <person name="da Silva M.D."/>
            <person name="Binneck E."/>
            <person name="de Melo N.F."/>
            <person name="da Silva R.H."/>
            <person name="de Melo A.L.T.M."/>
            <person name="Pandolfi V."/>
            <person name="Bustamante F.O."/>
            <person name="Brasileiro-Vidal A.C."/>
            <person name="Benko-Iseppon A.M."/>
        </authorList>
    </citation>
    <scope>NUCLEOTIDE SEQUENCE [LARGE SCALE GENOMIC DNA]</scope>
    <source>
        <tissue evidence="2">Leaves</tissue>
    </source>
</reference>
<dbReference type="EMBL" id="JASCZI010090771">
    <property type="protein sequence ID" value="MED6146307.1"/>
    <property type="molecule type" value="Genomic_DNA"/>
</dbReference>
<dbReference type="PROSITE" id="PS50104">
    <property type="entry name" value="TIR"/>
    <property type="match status" value="1"/>
</dbReference>
<dbReference type="InterPro" id="IPR002182">
    <property type="entry name" value="NB-ARC"/>
</dbReference>
<dbReference type="PANTHER" id="PTHR11017:SF559">
    <property type="entry name" value="DISEASE RESISTANCE PROTEIN CHL1"/>
    <property type="match status" value="1"/>
</dbReference>
<sequence>MASASSSTSVPPRPQPPRSSYTYHVFLSFRGEDTRTGFTSHLHAALNRKGITSYRDDKNLRKGDVISDELVKAIEESMFAVIVFSPDYASSSWCLDELCKILDCKNKLGLQMVEVFYGVEPSDVRHHFRKLSRSTNRDMRVKRLAKKFSFCEAVLVENIAQHIFETLIPKLPSSMKNLVGIQSRVEQVISQIGLGLNDVRYIGMWGMGGIGKTTIAREVYETIRSRFEVTCFLVDVRDQCEKKDIVHVQKQLLDQMHIGSTTVFSEYDGRTIIQNSLRLKKVLLVLDDVNDENQLENLAGEQDWFGPGSRIIVTTRDIHLLKEQEVCEIYEVEGLVKAEAFNFFCLKAFKHPEPMEGFSDLSEEVLKYNGGLPLALKVLGSHLFGRSIEMKTVGWGCMICLKKWANLLSLKNLQMMLVSVADCGVNKDFDSVVTQKKEFEATYGIVLHSEDLEIEENWSDYLDRRAFSFSNICPLKLLIFDDVRVPFCVIFLFLNKLEHLDLSYCHYLKQTPDLSGAPNLKTLYLRRCRKLDYIHPSLAHHKSLVELNLCRCSSLETLGDKLEMSSLEKLNLKYCKSLRRLPEFGECMKQL</sequence>
<dbReference type="InterPro" id="IPR032675">
    <property type="entry name" value="LRR_dom_sf"/>
</dbReference>
<gene>
    <name evidence="2" type="ORF">PIB30_033305</name>
</gene>
<dbReference type="SUPFAM" id="SSF52200">
    <property type="entry name" value="Toll/Interleukin receptor TIR domain"/>
    <property type="match status" value="1"/>
</dbReference>
<dbReference type="Gene3D" id="3.40.50.300">
    <property type="entry name" value="P-loop containing nucleotide triphosphate hydrolases"/>
    <property type="match status" value="1"/>
</dbReference>
<dbReference type="InterPro" id="IPR042197">
    <property type="entry name" value="Apaf_helical"/>
</dbReference>
<dbReference type="InterPro" id="IPR027417">
    <property type="entry name" value="P-loop_NTPase"/>
</dbReference>
<dbReference type="SUPFAM" id="SSF52047">
    <property type="entry name" value="RNI-like"/>
    <property type="match status" value="1"/>
</dbReference>
<proteinExistence type="predicted"/>
<feature type="domain" description="TIR" evidence="1">
    <location>
        <begin position="21"/>
        <end position="167"/>
    </location>
</feature>